<protein>
    <recommendedName>
        <fullName evidence="11 12">Ribonuclease M5</fullName>
        <ecNumber evidence="11 12">3.1.26.8</ecNumber>
    </recommendedName>
    <alternativeName>
        <fullName evidence="11">RNase M5</fullName>
    </alternativeName>
    <alternativeName>
        <fullName evidence="11">Ribosomal RNA terminal maturase M5</fullName>
    </alternativeName>
</protein>
<comment type="caution">
    <text evidence="14">The sequence shown here is derived from an EMBL/GenBank/DDBJ whole genome shotgun (WGS) entry which is preliminary data.</text>
</comment>
<evidence type="ECO:0000256" key="11">
    <source>
        <dbReference type="HAMAP-Rule" id="MF_01469"/>
    </source>
</evidence>
<dbReference type="Pfam" id="PF13331">
    <property type="entry name" value="DUF4093"/>
    <property type="match status" value="1"/>
</dbReference>
<dbReference type="InterPro" id="IPR025156">
    <property type="entry name" value="RNase_M5_C"/>
</dbReference>
<evidence type="ECO:0000313" key="15">
    <source>
        <dbReference type="Proteomes" id="UP000609849"/>
    </source>
</evidence>
<keyword evidence="4 11" id="KW-0540">Nuclease</keyword>
<keyword evidence="2 11" id="KW-0690">Ribosome biogenesis</keyword>
<evidence type="ECO:0000313" key="14">
    <source>
        <dbReference type="EMBL" id="MBC5997995.1"/>
    </source>
</evidence>
<sequence>MIKEVIVVEGRDDVTAVKRALDAELITTGGFGFPKGVMERIKAAQKRRGVIIFTDPDFAGEKIRKKIAAEVPGCKHAFLPREEAKKDGDIGIENASPESIIAALNKVRTESVEKRSEFTQVDLIRNQLIGNEDASYRRDEIGKILGIGYGNAKQFLSRLNNYGVSREEFLKAVYTIDNSL</sequence>
<keyword evidence="10 11" id="KW-0694">RNA-binding</keyword>
<dbReference type="PANTHER" id="PTHR39156:SF1">
    <property type="entry name" value="RIBONUCLEASE M5"/>
    <property type="match status" value="1"/>
</dbReference>
<proteinExistence type="inferred from homology"/>
<dbReference type="Proteomes" id="UP000609849">
    <property type="component" value="Unassembled WGS sequence"/>
</dbReference>
<gene>
    <name evidence="11 14" type="primary">rnmV</name>
    <name evidence="14" type="ORF">H8923_14635</name>
</gene>
<evidence type="ECO:0000256" key="8">
    <source>
        <dbReference type="ARBA" id="ARBA00022801"/>
    </source>
</evidence>
<evidence type="ECO:0000256" key="3">
    <source>
        <dbReference type="ARBA" id="ARBA00022552"/>
    </source>
</evidence>
<dbReference type="InterPro" id="IPR004466">
    <property type="entry name" value="RNase_M5"/>
</dbReference>
<dbReference type="EC" id="3.1.26.8" evidence="11 12"/>
<feature type="domain" description="Toprim" evidence="13">
    <location>
        <begin position="3"/>
        <end position="86"/>
    </location>
</feature>
<dbReference type="GO" id="GO:0043822">
    <property type="term" value="F:ribonuclease M5 activity"/>
    <property type="evidence" value="ECO:0007669"/>
    <property type="project" value="UniProtKB-EC"/>
</dbReference>
<name>A0ABR7JSV6_9FIRM</name>
<comment type="similarity">
    <text evidence="11">Belongs to the ribonuclease M5 family.</text>
</comment>
<reference evidence="14 15" key="1">
    <citation type="submission" date="2020-08" db="EMBL/GenBank/DDBJ databases">
        <authorList>
            <person name="Liu C."/>
            <person name="Sun Q."/>
        </authorList>
    </citation>
    <scope>NUCLEOTIDE SEQUENCE [LARGE SCALE GENOMIC DNA]</scope>
    <source>
        <strain evidence="14 15">NSJ-18</strain>
    </source>
</reference>
<dbReference type="NCBIfam" id="TIGR00334">
    <property type="entry name" value="5S_RNA_mat_M5"/>
    <property type="match status" value="1"/>
</dbReference>
<evidence type="ECO:0000256" key="1">
    <source>
        <dbReference type="ARBA" id="ARBA00022490"/>
    </source>
</evidence>
<comment type="function">
    <text evidence="11">Required for correct processing of both the 5' and 3' ends of 5S rRNA precursor. Cleaves both sides of a double-stranded region yielding mature 5S rRNA in one step.</text>
</comment>
<dbReference type="InterPro" id="IPR034141">
    <property type="entry name" value="TOPRIM_RNase_M5-like"/>
</dbReference>
<keyword evidence="1 11" id="KW-0963">Cytoplasm</keyword>
<dbReference type="PANTHER" id="PTHR39156">
    <property type="entry name" value="RIBONUCLEASE M5"/>
    <property type="match status" value="1"/>
</dbReference>
<dbReference type="SMART" id="SM00493">
    <property type="entry name" value="TOPRIM"/>
    <property type="match status" value="1"/>
</dbReference>
<evidence type="ECO:0000256" key="2">
    <source>
        <dbReference type="ARBA" id="ARBA00022517"/>
    </source>
</evidence>
<evidence type="ECO:0000256" key="5">
    <source>
        <dbReference type="ARBA" id="ARBA00022723"/>
    </source>
</evidence>
<evidence type="ECO:0000256" key="6">
    <source>
        <dbReference type="ARBA" id="ARBA00022730"/>
    </source>
</evidence>
<keyword evidence="3 11" id="KW-0698">rRNA processing</keyword>
<dbReference type="RefSeq" id="WP_153972678.1">
    <property type="nucleotide sequence ID" value="NZ_JACRWE010000009.1"/>
</dbReference>
<keyword evidence="6 11" id="KW-0699">rRNA-binding</keyword>
<evidence type="ECO:0000259" key="13">
    <source>
        <dbReference type="PROSITE" id="PS50880"/>
    </source>
</evidence>
<keyword evidence="15" id="KW-1185">Reference proteome</keyword>
<evidence type="ECO:0000256" key="4">
    <source>
        <dbReference type="ARBA" id="ARBA00022722"/>
    </source>
</evidence>
<dbReference type="SUPFAM" id="SSF110455">
    <property type="entry name" value="Toprim domain"/>
    <property type="match status" value="1"/>
</dbReference>
<dbReference type="Gene3D" id="3.40.1360.10">
    <property type="match status" value="1"/>
</dbReference>
<keyword evidence="9" id="KW-0460">Magnesium</keyword>
<dbReference type="CDD" id="cd01027">
    <property type="entry name" value="TOPRIM_RNase_M5_like"/>
    <property type="match status" value="1"/>
</dbReference>
<comment type="subcellular location">
    <subcellularLocation>
        <location evidence="11">Cytoplasm</location>
    </subcellularLocation>
</comment>
<accession>A0ABR7JSV6</accession>
<dbReference type="PROSITE" id="PS50880">
    <property type="entry name" value="TOPRIM"/>
    <property type="match status" value="1"/>
</dbReference>
<evidence type="ECO:0000256" key="9">
    <source>
        <dbReference type="ARBA" id="ARBA00022842"/>
    </source>
</evidence>
<dbReference type="Pfam" id="PF01751">
    <property type="entry name" value="Toprim"/>
    <property type="match status" value="1"/>
</dbReference>
<evidence type="ECO:0000256" key="10">
    <source>
        <dbReference type="ARBA" id="ARBA00022884"/>
    </source>
</evidence>
<keyword evidence="8 11" id="KW-0378">Hydrolase</keyword>
<evidence type="ECO:0000256" key="12">
    <source>
        <dbReference type="NCBIfam" id="TIGR00334"/>
    </source>
</evidence>
<organism evidence="14 15">
    <name type="scientific">Romboutsia faecis</name>
    <dbReference type="NCBI Taxonomy" id="2764597"/>
    <lineage>
        <taxon>Bacteria</taxon>
        <taxon>Bacillati</taxon>
        <taxon>Bacillota</taxon>
        <taxon>Clostridia</taxon>
        <taxon>Peptostreptococcales</taxon>
        <taxon>Peptostreptococcaceae</taxon>
        <taxon>Romboutsia</taxon>
    </lineage>
</organism>
<keyword evidence="5" id="KW-0479">Metal-binding</keyword>
<comment type="catalytic activity">
    <reaction evidence="11">
        <text>Endonucleolytic cleavage of RNA, removing 21 and 42 nucleotides, respectively, from the 5'- and 3'-termini of a 5S-rRNA precursor.</text>
        <dbReference type="EC" id="3.1.26.8"/>
    </reaction>
</comment>
<dbReference type="HAMAP" id="MF_01469">
    <property type="entry name" value="RNase_M5"/>
    <property type="match status" value="1"/>
</dbReference>
<dbReference type="EMBL" id="JACRWE010000009">
    <property type="protein sequence ID" value="MBC5997995.1"/>
    <property type="molecule type" value="Genomic_DNA"/>
</dbReference>
<dbReference type="InterPro" id="IPR006171">
    <property type="entry name" value="TOPRIM_dom"/>
</dbReference>
<keyword evidence="7 11" id="KW-0255">Endonuclease</keyword>
<evidence type="ECO:0000256" key="7">
    <source>
        <dbReference type="ARBA" id="ARBA00022759"/>
    </source>
</evidence>